<dbReference type="SUPFAM" id="SSF52172">
    <property type="entry name" value="CheY-like"/>
    <property type="match status" value="1"/>
</dbReference>
<keyword evidence="7" id="KW-0418">Kinase</keyword>
<dbReference type="PANTHER" id="PTHR45436:SF5">
    <property type="entry name" value="SENSOR HISTIDINE KINASE TRCS"/>
    <property type="match status" value="1"/>
</dbReference>
<dbReference type="AlphaFoldDB" id="A0A4Z0BIR2"/>
<dbReference type="Pfam" id="PF00072">
    <property type="entry name" value="Response_reg"/>
    <property type="match status" value="1"/>
</dbReference>
<evidence type="ECO:0000256" key="2">
    <source>
        <dbReference type="ARBA" id="ARBA00004370"/>
    </source>
</evidence>
<dbReference type="InterPro" id="IPR011006">
    <property type="entry name" value="CheY-like_superfamily"/>
</dbReference>
<evidence type="ECO:0000259" key="11">
    <source>
        <dbReference type="PROSITE" id="PS50109"/>
    </source>
</evidence>
<evidence type="ECO:0000256" key="4">
    <source>
        <dbReference type="ARBA" id="ARBA00022553"/>
    </source>
</evidence>
<dbReference type="Pfam" id="PF02518">
    <property type="entry name" value="HATPase_c"/>
    <property type="match status" value="1"/>
</dbReference>
<dbReference type="InterPro" id="IPR001789">
    <property type="entry name" value="Sig_transdc_resp-reg_receiver"/>
</dbReference>
<dbReference type="PANTHER" id="PTHR45436">
    <property type="entry name" value="SENSOR HISTIDINE KINASE YKOH"/>
    <property type="match status" value="1"/>
</dbReference>
<evidence type="ECO:0000256" key="6">
    <source>
        <dbReference type="ARBA" id="ARBA00022692"/>
    </source>
</evidence>
<reference evidence="13 14" key="1">
    <citation type="submission" date="2019-03" db="EMBL/GenBank/DDBJ databases">
        <title>Ramlibacter rhizophilus CCTCC AB2015357, whole genome shotgun sequence.</title>
        <authorList>
            <person name="Zhang X."/>
            <person name="Feng G."/>
            <person name="Zhu H."/>
        </authorList>
    </citation>
    <scope>NUCLEOTIDE SEQUENCE [LARGE SCALE GENOMIC DNA]</scope>
    <source>
        <strain evidence="13 14">CCTCC AB2015357</strain>
    </source>
</reference>
<evidence type="ECO:0000256" key="1">
    <source>
        <dbReference type="ARBA" id="ARBA00000085"/>
    </source>
</evidence>
<keyword evidence="8" id="KW-1133">Transmembrane helix</keyword>
<dbReference type="Proteomes" id="UP000297564">
    <property type="component" value="Unassembled WGS sequence"/>
</dbReference>
<gene>
    <name evidence="13" type="ORF">EZ242_15135</name>
</gene>
<dbReference type="Gene3D" id="1.10.287.130">
    <property type="match status" value="1"/>
</dbReference>
<keyword evidence="14" id="KW-1185">Reference proteome</keyword>
<sequence length="380" mass="41589">MQVDARGILFVDDESVSRRWFERRFSDEFEVSVAGSFREALELLAERGSDFAVVCTDYRMPEGNGLRLLTHVQRSHRHLVRLLASAYADKHVAIAAVNEGRVLRILEKPLDDGLTRETLREALEVYRVAALQRAQNESRAVAVRETLGFLAHELTTPLTTIRGSLTAILDRRLPDAPGDVAQFQNAFGEILGSLERIGRSAQYCQSLVQSFLQSARDAFPDAAPQKFNAAGLLDALIAEYPFEASERAVVKVSVQRDFVLPGRRDLVYLVLCTLVKNALQALQGCTDPSLSIEVGSEVDAGGSEHGWLRVADNGPGIAPDILLQLTKTRVTTRSTVGGSGMGLMFCQRVMQDGRGSVEIESTQGQGTSVTLKFLSTLPMG</sequence>
<keyword evidence="6" id="KW-0812">Transmembrane</keyword>
<protein>
    <recommendedName>
        <fullName evidence="3">histidine kinase</fullName>
        <ecNumber evidence="3">2.7.13.3</ecNumber>
    </recommendedName>
</protein>
<dbReference type="GO" id="GO:0000155">
    <property type="term" value="F:phosphorelay sensor kinase activity"/>
    <property type="evidence" value="ECO:0007669"/>
    <property type="project" value="InterPro"/>
</dbReference>
<dbReference type="InterPro" id="IPR050428">
    <property type="entry name" value="TCS_sensor_his_kinase"/>
</dbReference>
<evidence type="ECO:0000313" key="13">
    <source>
        <dbReference type="EMBL" id="TFY97798.1"/>
    </source>
</evidence>
<dbReference type="InterPro" id="IPR003594">
    <property type="entry name" value="HATPase_dom"/>
</dbReference>
<keyword evidence="9" id="KW-0472">Membrane</keyword>
<dbReference type="PROSITE" id="PS50110">
    <property type="entry name" value="RESPONSE_REGULATORY"/>
    <property type="match status" value="1"/>
</dbReference>
<dbReference type="SUPFAM" id="SSF55874">
    <property type="entry name" value="ATPase domain of HSP90 chaperone/DNA topoisomerase II/histidine kinase"/>
    <property type="match status" value="1"/>
</dbReference>
<dbReference type="Gene3D" id="3.30.565.10">
    <property type="entry name" value="Histidine kinase-like ATPase, C-terminal domain"/>
    <property type="match status" value="1"/>
</dbReference>
<dbReference type="SMART" id="SM00448">
    <property type="entry name" value="REC"/>
    <property type="match status" value="1"/>
</dbReference>
<dbReference type="InterPro" id="IPR003661">
    <property type="entry name" value="HisK_dim/P_dom"/>
</dbReference>
<organism evidence="13 14">
    <name type="scientific">Ramlibacter rhizophilus</name>
    <dbReference type="NCBI Taxonomy" id="1781167"/>
    <lineage>
        <taxon>Bacteria</taxon>
        <taxon>Pseudomonadati</taxon>
        <taxon>Pseudomonadota</taxon>
        <taxon>Betaproteobacteria</taxon>
        <taxon>Burkholderiales</taxon>
        <taxon>Comamonadaceae</taxon>
        <taxon>Ramlibacter</taxon>
    </lineage>
</organism>
<evidence type="ECO:0000256" key="8">
    <source>
        <dbReference type="ARBA" id="ARBA00022989"/>
    </source>
</evidence>
<evidence type="ECO:0000256" key="9">
    <source>
        <dbReference type="ARBA" id="ARBA00023136"/>
    </source>
</evidence>
<evidence type="ECO:0000256" key="10">
    <source>
        <dbReference type="PROSITE-ProRule" id="PRU00169"/>
    </source>
</evidence>
<dbReference type="OrthoDB" id="9797243at2"/>
<comment type="catalytic activity">
    <reaction evidence="1">
        <text>ATP + protein L-histidine = ADP + protein N-phospho-L-histidine.</text>
        <dbReference type="EC" id="2.7.13.3"/>
    </reaction>
</comment>
<dbReference type="RefSeq" id="WP_135286025.1">
    <property type="nucleotide sequence ID" value="NZ_SMLL01000006.1"/>
</dbReference>
<dbReference type="EMBL" id="SMLL01000006">
    <property type="protein sequence ID" value="TFY97798.1"/>
    <property type="molecule type" value="Genomic_DNA"/>
</dbReference>
<proteinExistence type="predicted"/>
<dbReference type="InterPro" id="IPR036097">
    <property type="entry name" value="HisK_dim/P_sf"/>
</dbReference>
<dbReference type="PRINTS" id="PR00344">
    <property type="entry name" value="BCTRLSENSOR"/>
</dbReference>
<dbReference type="EC" id="2.7.13.3" evidence="3"/>
<dbReference type="Pfam" id="PF00512">
    <property type="entry name" value="HisKA"/>
    <property type="match status" value="1"/>
</dbReference>
<accession>A0A4Z0BIR2</accession>
<evidence type="ECO:0000313" key="14">
    <source>
        <dbReference type="Proteomes" id="UP000297564"/>
    </source>
</evidence>
<dbReference type="InterPro" id="IPR036890">
    <property type="entry name" value="HATPase_C_sf"/>
</dbReference>
<dbReference type="SMART" id="SM00388">
    <property type="entry name" value="HisKA"/>
    <property type="match status" value="1"/>
</dbReference>
<dbReference type="InterPro" id="IPR004358">
    <property type="entry name" value="Sig_transdc_His_kin-like_C"/>
</dbReference>
<dbReference type="InterPro" id="IPR005467">
    <property type="entry name" value="His_kinase_dom"/>
</dbReference>
<comment type="subcellular location">
    <subcellularLocation>
        <location evidence="2">Membrane</location>
    </subcellularLocation>
</comment>
<evidence type="ECO:0000256" key="3">
    <source>
        <dbReference type="ARBA" id="ARBA00012438"/>
    </source>
</evidence>
<dbReference type="Gene3D" id="3.40.50.2300">
    <property type="match status" value="1"/>
</dbReference>
<keyword evidence="4 10" id="KW-0597">Phosphoprotein</keyword>
<keyword evidence="5" id="KW-0808">Transferase</keyword>
<dbReference type="SUPFAM" id="SSF47384">
    <property type="entry name" value="Homodimeric domain of signal transducing histidine kinase"/>
    <property type="match status" value="1"/>
</dbReference>
<comment type="caution">
    <text evidence="13">The sequence shown here is derived from an EMBL/GenBank/DDBJ whole genome shotgun (WGS) entry which is preliminary data.</text>
</comment>
<evidence type="ECO:0000259" key="12">
    <source>
        <dbReference type="PROSITE" id="PS50110"/>
    </source>
</evidence>
<dbReference type="SMART" id="SM00387">
    <property type="entry name" value="HATPase_c"/>
    <property type="match status" value="1"/>
</dbReference>
<dbReference type="CDD" id="cd00082">
    <property type="entry name" value="HisKA"/>
    <property type="match status" value="1"/>
</dbReference>
<feature type="domain" description="Histidine kinase" evidence="11">
    <location>
        <begin position="149"/>
        <end position="377"/>
    </location>
</feature>
<dbReference type="PROSITE" id="PS50109">
    <property type="entry name" value="HIS_KIN"/>
    <property type="match status" value="1"/>
</dbReference>
<feature type="modified residue" description="4-aspartylphosphate" evidence="10">
    <location>
        <position position="57"/>
    </location>
</feature>
<name>A0A4Z0BIR2_9BURK</name>
<evidence type="ECO:0000256" key="5">
    <source>
        <dbReference type="ARBA" id="ARBA00022679"/>
    </source>
</evidence>
<dbReference type="GO" id="GO:0016020">
    <property type="term" value="C:membrane"/>
    <property type="evidence" value="ECO:0007669"/>
    <property type="project" value="UniProtKB-SubCell"/>
</dbReference>
<feature type="domain" description="Response regulatory" evidence="12">
    <location>
        <begin position="7"/>
        <end position="123"/>
    </location>
</feature>
<evidence type="ECO:0000256" key="7">
    <source>
        <dbReference type="ARBA" id="ARBA00022777"/>
    </source>
</evidence>